<dbReference type="Gene3D" id="3.40.50.1110">
    <property type="entry name" value="SGNH hydrolase"/>
    <property type="match status" value="1"/>
</dbReference>
<dbReference type="Proteomes" id="UP000663792">
    <property type="component" value="Unassembled WGS sequence"/>
</dbReference>
<gene>
    <name evidence="1" type="ORF">JL106_17740</name>
</gene>
<evidence type="ECO:0000313" key="1">
    <source>
        <dbReference type="EMBL" id="MBM9469133.1"/>
    </source>
</evidence>
<dbReference type="RefSeq" id="WP_205262091.1">
    <property type="nucleotide sequence ID" value="NZ_JAERWK010000023.1"/>
</dbReference>
<proteinExistence type="predicted"/>
<reference evidence="1" key="1">
    <citation type="submission" date="2021-01" db="EMBL/GenBank/DDBJ databases">
        <title>YIM 132084 draft genome.</title>
        <authorList>
            <person name="An D."/>
        </authorList>
    </citation>
    <scope>NUCLEOTIDE SEQUENCE</scope>
    <source>
        <strain evidence="1">YIM 132084</strain>
    </source>
</reference>
<sequence>MIINPWWDDHELPADFAAMTDIIRSAAAAANIALLDTEEPLSRRTELISGDGAVADEAGHRVLADAVIAAMDSVLATS</sequence>
<keyword evidence="2" id="KW-1185">Reference proteome</keyword>
<comment type="caution">
    <text evidence="1">The sequence shown here is derived from an EMBL/GenBank/DDBJ whole genome shotgun (WGS) entry which is preliminary data.</text>
</comment>
<organism evidence="1 2">
    <name type="scientific">Nakamurella leprariae</name>
    <dbReference type="NCBI Taxonomy" id="2803911"/>
    <lineage>
        <taxon>Bacteria</taxon>
        <taxon>Bacillati</taxon>
        <taxon>Actinomycetota</taxon>
        <taxon>Actinomycetes</taxon>
        <taxon>Nakamurellales</taxon>
        <taxon>Nakamurellaceae</taxon>
        <taxon>Nakamurella</taxon>
    </lineage>
</organism>
<dbReference type="InterPro" id="IPR036514">
    <property type="entry name" value="SGNH_hydro_sf"/>
</dbReference>
<protein>
    <submittedName>
        <fullName evidence="1">Uncharacterized protein</fullName>
    </submittedName>
</protein>
<dbReference type="EMBL" id="JAERWK010000023">
    <property type="protein sequence ID" value="MBM9469133.1"/>
    <property type="molecule type" value="Genomic_DNA"/>
</dbReference>
<dbReference type="AlphaFoldDB" id="A0A939BY23"/>
<name>A0A939BY23_9ACTN</name>
<evidence type="ECO:0000313" key="2">
    <source>
        <dbReference type="Proteomes" id="UP000663792"/>
    </source>
</evidence>
<dbReference type="SUPFAM" id="SSF52266">
    <property type="entry name" value="SGNH hydrolase"/>
    <property type="match status" value="1"/>
</dbReference>
<accession>A0A939BY23</accession>